<dbReference type="RefSeq" id="WP_227229713.1">
    <property type="nucleotide sequence ID" value="NZ_JAJCVJ010000002.1"/>
</dbReference>
<keyword evidence="3" id="KW-1185">Reference proteome</keyword>
<gene>
    <name evidence="2" type="ORF">ACFPJ5_10955</name>
</gene>
<feature type="region of interest" description="Disordered" evidence="1">
    <location>
        <begin position="1"/>
        <end position="64"/>
    </location>
</feature>
<accession>A0ABD5RBQ3</accession>
<protein>
    <recommendedName>
        <fullName evidence="4">Lipoprotein</fullName>
    </recommendedName>
</protein>
<dbReference type="EMBL" id="JBHSKX010000002">
    <property type="protein sequence ID" value="MFC5367459.1"/>
    <property type="molecule type" value="Genomic_DNA"/>
</dbReference>
<evidence type="ECO:0000256" key="1">
    <source>
        <dbReference type="SAM" id="MobiDB-lite"/>
    </source>
</evidence>
<evidence type="ECO:0000313" key="2">
    <source>
        <dbReference type="EMBL" id="MFC5367459.1"/>
    </source>
</evidence>
<dbReference type="AlphaFoldDB" id="A0ABD5RBQ3"/>
<dbReference type="Proteomes" id="UP001596201">
    <property type="component" value="Unassembled WGS sequence"/>
</dbReference>
<comment type="caution">
    <text evidence="2">The sequence shown here is derived from an EMBL/GenBank/DDBJ whole genome shotgun (WGS) entry which is preliminary data.</text>
</comment>
<reference evidence="2 3" key="1">
    <citation type="journal article" date="2019" name="Int. J. Syst. Evol. Microbiol.">
        <title>The Global Catalogue of Microorganisms (GCM) 10K type strain sequencing project: providing services to taxonomists for standard genome sequencing and annotation.</title>
        <authorList>
            <consortium name="The Broad Institute Genomics Platform"/>
            <consortium name="The Broad Institute Genome Sequencing Center for Infectious Disease"/>
            <person name="Wu L."/>
            <person name="Ma J."/>
        </authorList>
    </citation>
    <scope>NUCLEOTIDE SEQUENCE [LARGE SCALE GENOMIC DNA]</scope>
    <source>
        <strain evidence="2 3">CGMCC 1.12237</strain>
    </source>
</reference>
<sequence length="355" mass="39489">MKRRTFVGTTGVVLLAGCATQPTTETPTADPTPTSTERPTTTPDGTDTPTTEPTETPEPTDTPDDAAAALERAQTALVATVEAFLAVSDRDDPDFGTDVAGDATDFDPKPALEELTTAEAAIAEAERLATGEQTQTVETLRLTARFLGDTVALQPQHVRLYTRVREMERLFYREGGLSRTQDRVRALRNDVDDLEPAHERLRRQLRNLDSERMQRVRAVSYQQLERRVGLYEGEREAAAIVRERFRRMVTAQRAFEEGQNTYAGGNQFGRAESRFGSARTDFTSAAGYQSNFEAPPSFRPVLRRSTCYCETMAQAALQFREAATARQNGNDGEADRRRDRARRAVDDLSECNLRG</sequence>
<proteinExistence type="predicted"/>
<name>A0ABD5RBQ3_9EURY</name>
<feature type="compositionally biased region" description="Low complexity" evidence="1">
    <location>
        <begin position="20"/>
        <end position="64"/>
    </location>
</feature>
<dbReference type="PROSITE" id="PS51257">
    <property type="entry name" value="PROKAR_LIPOPROTEIN"/>
    <property type="match status" value="1"/>
</dbReference>
<evidence type="ECO:0000313" key="3">
    <source>
        <dbReference type="Proteomes" id="UP001596201"/>
    </source>
</evidence>
<organism evidence="2 3">
    <name type="scientific">Salinirubrum litoreum</name>
    <dbReference type="NCBI Taxonomy" id="1126234"/>
    <lineage>
        <taxon>Archaea</taxon>
        <taxon>Methanobacteriati</taxon>
        <taxon>Methanobacteriota</taxon>
        <taxon>Stenosarchaea group</taxon>
        <taxon>Halobacteria</taxon>
        <taxon>Halobacteriales</taxon>
        <taxon>Haloferacaceae</taxon>
        <taxon>Salinirubrum</taxon>
    </lineage>
</organism>
<evidence type="ECO:0008006" key="4">
    <source>
        <dbReference type="Google" id="ProtNLM"/>
    </source>
</evidence>